<dbReference type="InterPro" id="IPR004358">
    <property type="entry name" value="Sig_transdc_His_kin-like_C"/>
</dbReference>
<dbReference type="PROSITE" id="PS50109">
    <property type="entry name" value="HIS_KIN"/>
    <property type="match status" value="1"/>
</dbReference>
<dbReference type="Proteomes" id="UP000231912">
    <property type="component" value="Unassembled WGS sequence"/>
</dbReference>
<keyword evidence="4" id="KW-0597">Phosphoprotein</keyword>
<evidence type="ECO:0000256" key="4">
    <source>
        <dbReference type="ARBA" id="ARBA00022553"/>
    </source>
</evidence>
<evidence type="ECO:0000256" key="1">
    <source>
        <dbReference type="ARBA" id="ARBA00000085"/>
    </source>
</evidence>
<keyword evidence="8" id="KW-0812">Transmembrane</keyword>
<dbReference type="Gene3D" id="1.10.287.130">
    <property type="match status" value="1"/>
</dbReference>
<dbReference type="Gene3D" id="3.30.450.20">
    <property type="entry name" value="PAS domain"/>
    <property type="match status" value="2"/>
</dbReference>
<evidence type="ECO:0000256" key="3">
    <source>
        <dbReference type="ARBA" id="ARBA00012438"/>
    </source>
</evidence>
<dbReference type="PANTHER" id="PTHR43065:SF48">
    <property type="entry name" value="HISTIDINE KINASE"/>
    <property type="match status" value="1"/>
</dbReference>
<evidence type="ECO:0000256" key="6">
    <source>
        <dbReference type="ARBA" id="ARBA00022777"/>
    </source>
</evidence>
<keyword evidence="8" id="KW-1133">Transmembrane helix</keyword>
<name>A0A2M9Z7U7_9LEPT</name>
<reference evidence="11 12" key="1">
    <citation type="submission" date="2017-07" db="EMBL/GenBank/DDBJ databases">
        <title>Leptospira spp. isolated from tropical soils.</title>
        <authorList>
            <person name="Thibeaux R."/>
            <person name="Iraola G."/>
            <person name="Ferres I."/>
            <person name="Bierque E."/>
            <person name="Girault D."/>
            <person name="Soupe-Gilbert M.-E."/>
            <person name="Picardeau M."/>
            <person name="Goarant C."/>
        </authorList>
    </citation>
    <scope>NUCLEOTIDE SEQUENCE [LARGE SCALE GENOMIC DNA]</scope>
    <source>
        <strain evidence="11 12">FH2-C-A2</strain>
    </source>
</reference>
<dbReference type="EMBL" id="NPDT01000009">
    <property type="protein sequence ID" value="PJZ64509.1"/>
    <property type="molecule type" value="Genomic_DNA"/>
</dbReference>
<evidence type="ECO:0000256" key="8">
    <source>
        <dbReference type="SAM" id="Phobius"/>
    </source>
</evidence>
<sequence length="750" mass="84293">MSLRTRFSIYCAAVLITFSVTLTLIVVVFSYYDARVSSQETAMAKAETASFEVRRVFSDGMNRLANLKTRWELTRPSRESAEKELLEMFEKDKRFLGSWTIFETNSFDGPDFRYVGRKGSGPTGRFIPYFHRDLENSEIIKVDPILGFEKTDGTADYYQVPKKTMNDYMGEPYSYPVDGRNTFLISLARPVIRGGRFAGVVGLDLRLADLEKEFFLRKPFGDKGYLALISPGGKYATHGGKAILQGKAAGSSEVRSNIRNLLQKEQPFGYAVENGQVYIFPFRAGNYSEHWGIEVFVPDSVLWSDLWSIVFRSLLITFTLLPVCLYFIDRFFCRYVSEGISSASGFADSLGGGDFLAQIPNREFKDEIYHLFVTLENMKEKLLLAIDQQLRSEKILRESKEINSRNEIIRLQKEELETALGELKATQEILLRNERLAAIGRISGAVSHQINNPLGAMNAARENVSFYTLRIVELLPFLMIYLPQAAESERSAFSLALSEILENGKETIGKKFRQTRHAIEAFLKEQEISFAGDKAAIIAELGFLSCPKSLLTLCESEEWDRISEFFMAMRGIYVSEEVIHRSTDKMYKIVSALETYSGIAKEGSERIVKLSDTMEAVLGVYEGAGGNRVLVERFYISDAVMKCVPEDLVRLWTQVVDNAYQAMSGEGNLKIRIFDADAKVICEVEDDGPGIPSSLKERIGEALFSGKSEGEGAGIGLAVAASISKKYGGSWTWESIPGRTVFRFSFPRFV</sequence>
<dbReference type="SUPFAM" id="SSF55874">
    <property type="entry name" value="ATPase domain of HSP90 chaperone/DNA topoisomerase II/histidine kinase"/>
    <property type="match status" value="1"/>
</dbReference>
<keyword evidence="5" id="KW-0808">Transferase</keyword>
<dbReference type="InterPro" id="IPR003660">
    <property type="entry name" value="HAMP_dom"/>
</dbReference>
<dbReference type="Gene3D" id="3.30.565.10">
    <property type="entry name" value="Histidine kinase-like ATPase, C-terminal domain"/>
    <property type="match status" value="1"/>
</dbReference>
<dbReference type="EC" id="2.7.13.3" evidence="3"/>
<comment type="caution">
    <text evidence="11">The sequence shown here is derived from an EMBL/GenBank/DDBJ whole genome shotgun (WGS) entry which is preliminary data.</text>
</comment>
<evidence type="ECO:0000259" key="9">
    <source>
        <dbReference type="PROSITE" id="PS50109"/>
    </source>
</evidence>
<keyword evidence="8" id="KW-0472">Membrane</keyword>
<dbReference type="Pfam" id="PF22673">
    <property type="entry name" value="MCP-like_PDC_1"/>
    <property type="match status" value="1"/>
</dbReference>
<evidence type="ECO:0000256" key="2">
    <source>
        <dbReference type="ARBA" id="ARBA00004370"/>
    </source>
</evidence>
<dbReference type="RefSeq" id="WP_100759981.1">
    <property type="nucleotide sequence ID" value="NZ_NPDT01000009.1"/>
</dbReference>
<evidence type="ECO:0000259" key="10">
    <source>
        <dbReference type="PROSITE" id="PS50885"/>
    </source>
</evidence>
<protein>
    <recommendedName>
        <fullName evidence="3">histidine kinase</fullName>
        <ecNumber evidence="3">2.7.13.3</ecNumber>
    </recommendedName>
</protein>
<organism evidence="11 12">
    <name type="scientific">Leptospira wolffii</name>
    <dbReference type="NCBI Taxonomy" id="409998"/>
    <lineage>
        <taxon>Bacteria</taxon>
        <taxon>Pseudomonadati</taxon>
        <taxon>Spirochaetota</taxon>
        <taxon>Spirochaetia</taxon>
        <taxon>Leptospirales</taxon>
        <taxon>Leptospiraceae</taxon>
        <taxon>Leptospira</taxon>
    </lineage>
</organism>
<dbReference type="PRINTS" id="PR00344">
    <property type="entry name" value="BCTRLSENSOR"/>
</dbReference>
<dbReference type="CDD" id="cd12913">
    <property type="entry name" value="PDC1_MCP_like"/>
    <property type="match status" value="1"/>
</dbReference>
<dbReference type="Pfam" id="PF02518">
    <property type="entry name" value="HATPase_c"/>
    <property type="match status" value="1"/>
</dbReference>
<dbReference type="GO" id="GO:0016020">
    <property type="term" value="C:membrane"/>
    <property type="evidence" value="ECO:0007669"/>
    <property type="project" value="UniProtKB-SubCell"/>
</dbReference>
<feature type="coiled-coil region" evidence="7">
    <location>
        <begin position="406"/>
        <end position="433"/>
    </location>
</feature>
<comment type="catalytic activity">
    <reaction evidence="1">
        <text>ATP + protein L-histidine = ADP + protein N-phospho-L-histidine.</text>
        <dbReference type="EC" id="2.7.13.3"/>
    </reaction>
</comment>
<gene>
    <name evidence="11" type="ORF">CH371_17180</name>
</gene>
<proteinExistence type="predicted"/>
<keyword evidence="7" id="KW-0175">Coiled coil</keyword>
<dbReference type="GO" id="GO:0007165">
    <property type="term" value="P:signal transduction"/>
    <property type="evidence" value="ECO:0007669"/>
    <property type="project" value="InterPro"/>
</dbReference>
<dbReference type="InterPro" id="IPR005467">
    <property type="entry name" value="His_kinase_dom"/>
</dbReference>
<feature type="domain" description="HAMP" evidence="10">
    <location>
        <begin position="334"/>
        <end position="387"/>
    </location>
</feature>
<dbReference type="AlphaFoldDB" id="A0A2M9Z7U7"/>
<dbReference type="PROSITE" id="PS50885">
    <property type="entry name" value="HAMP"/>
    <property type="match status" value="1"/>
</dbReference>
<dbReference type="PANTHER" id="PTHR43065">
    <property type="entry name" value="SENSOR HISTIDINE KINASE"/>
    <property type="match status" value="1"/>
</dbReference>
<feature type="domain" description="Histidine kinase" evidence="9">
    <location>
        <begin position="648"/>
        <end position="750"/>
    </location>
</feature>
<evidence type="ECO:0000313" key="12">
    <source>
        <dbReference type="Proteomes" id="UP000231912"/>
    </source>
</evidence>
<keyword evidence="6 11" id="KW-0418">Kinase</keyword>
<evidence type="ECO:0000313" key="11">
    <source>
        <dbReference type="EMBL" id="PJZ64509.1"/>
    </source>
</evidence>
<dbReference type="InterPro" id="IPR036890">
    <property type="entry name" value="HATPase_C_sf"/>
</dbReference>
<feature type="transmembrane region" description="Helical" evidence="8">
    <location>
        <begin position="7"/>
        <end position="32"/>
    </location>
</feature>
<dbReference type="SMART" id="SM00387">
    <property type="entry name" value="HATPase_c"/>
    <property type="match status" value="1"/>
</dbReference>
<evidence type="ECO:0000256" key="7">
    <source>
        <dbReference type="SAM" id="Coils"/>
    </source>
</evidence>
<dbReference type="GO" id="GO:0004673">
    <property type="term" value="F:protein histidine kinase activity"/>
    <property type="evidence" value="ECO:0007669"/>
    <property type="project" value="UniProtKB-EC"/>
</dbReference>
<evidence type="ECO:0000256" key="5">
    <source>
        <dbReference type="ARBA" id="ARBA00022679"/>
    </source>
</evidence>
<dbReference type="InterPro" id="IPR003594">
    <property type="entry name" value="HATPase_dom"/>
</dbReference>
<accession>A0A2M9Z7U7</accession>
<comment type="subcellular location">
    <subcellularLocation>
        <location evidence="2">Membrane</location>
    </subcellularLocation>
</comment>